<dbReference type="GeneID" id="93228704"/>
<feature type="region of interest" description="Disordered" evidence="1">
    <location>
        <begin position="25"/>
        <end position="48"/>
    </location>
</feature>
<evidence type="ECO:0000313" key="4">
    <source>
        <dbReference type="Proteomes" id="UP000245778"/>
    </source>
</evidence>
<evidence type="ECO:0000256" key="1">
    <source>
        <dbReference type="SAM" id="MobiDB-lite"/>
    </source>
</evidence>
<comment type="caution">
    <text evidence="3">The sequence shown here is derived from an EMBL/GenBank/DDBJ whole genome shotgun (WGS) entry which is preliminary data.</text>
</comment>
<reference evidence="3 4" key="1">
    <citation type="submission" date="2018-04" db="EMBL/GenBank/DDBJ databases">
        <title>Genomic Encyclopedia of Type Strains, Phase IV (KMG-IV): sequencing the most valuable type-strain genomes for metagenomic binning, comparative biology and taxonomic classification.</title>
        <authorList>
            <person name="Goeker M."/>
        </authorList>
    </citation>
    <scope>NUCLEOTIDE SEQUENCE [LARGE SCALE GENOMIC DNA]</scope>
    <source>
        <strain evidence="3 4">DSM 26588</strain>
    </source>
</reference>
<evidence type="ECO:0000313" key="3">
    <source>
        <dbReference type="EMBL" id="PVY47344.1"/>
    </source>
</evidence>
<gene>
    <name evidence="3" type="ORF">C7373_1092</name>
</gene>
<dbReference type="AlphaFoldDB" id="A0A2U1BF89"/>
<organism evidence="3 4">
    <name type="scientific">Intestinimonas butyriciproducens</name>
    <dbReference type="NCBI Taxonomy" id="1297617"/>
    <lineage>
        <taxon>Bacteria</taxon>
        <taxon>Bacillati</taxon>
        <taxon>Bacillota</taxon>
        <taxon>Clostridia</taxon>
        <taxon>Eubacteriales</taxon>
        <taxon>Intestinimonas</taxon>
    </lineage>
</organism>
<dbReference type="Proteomes" id="UP000245778">
    <property type="component" value="Unassembled WGS sequence"/>
</dbReference>
<proteinExistence type="predicted"/>
<protein>
    <submittedName>
        <fullName evidence="3">Uncharacterized protein</fullName>
    </submittedName>
</protein>
<dbReference type="EMBL" id="QEKK01000009">
    <property type="protein sequence ID" value="PVY47344.1"/>
    <property type="molecule type" value="Genomic_DNA"/>
</dbReference>
<dbReference type="RefSeq" id="WP_116722400.1">
    <property type="nucleotide sequence ID" value="NZ_CP011524.1"/>
</dbReference>
<sequence length="242" mass="26078">MKSKILSLVLAFYFVLALSACSSGGNSPSPTLSPSPTPTTTTDSPDLPDSETIDKISVEMKLDATLLQAIVTIKNDSDYVFNGTIPVRFENNRGESCGDDIIFVEDLKPGNYTYARINLTNVSNNPALYYDFFSTSFEEGAPSSGGELNEDASAEITESFDIGFGGAGNPEYATSWYPSCVKIEIFNAENSAYATVTVKDDSTEEAISRIGNAIFGNYAKDYGLSKVTLITESGEEVFTREG</sequence>
<accession>A0A2U1BF89</accession>
<keyword evidence="2" id="KW-0732">Signal</keyword>
<dbReference type="PROSITE" id="PS51257">
    <property type="entry name" value="PROKAR_LIPOPROTEIN"/>
    <property type="match status" value="1"/>
</dbReference>
<feature type="signal peptide" evidence="2">
    <location>
        <begin position="1"/>
        <end position="22"/>
    </location>
</feature>
<evidence type="ECO:0000256" key="2">
    <source>
        <dbReference type="SAM" id="SignalP"/>
    </source>
</evidence>
<name>A0A2U1BF89_9FIRM</name>
<feature type="chain" id="PRO_5038677471" evidence="2">
    <location>
        <begin position="23"/>
        <end position="242"/>
    </location>
</feature>